<feature type="region of interest" description="Disordered" evidence="1">
    <location>
        <begin position="158"/>
        <end position="205"/>
    </location>
</feature>
<keyword evidence="2" id="KW-1133">Transmembrane helix</keyword>
<keyword evidence="2" id="KW-0472">Membrane</keyword>
<dbReference type="AlphaFoldDB" id="A0A9P8LJC4"/>
<sequence length="613" mass="67497">MRELGSVRRHTSRIALEVPTLRNRHYSRSTMQRRHARITTTKPILVHDPAPRGAVVHRLRSSNTAPVTKDGGKEKQLSNSDKRVITVLSAIILVSLLSSFLYIRLLCFLFSVPPLRRISNFLSAVHKVLERTIRGILTMEAEDIDNVVLMDASTGTEDLKEWTRSPEDEADAQGSPQNVQHLPDPDQDHEDHDNDTDGESSNWTAKTGDLRSWLKSVGFTHNDASHVESYREVISEFITSVRNAGWLSPNAEGANGPANVTQVPTPRAPPSSPQRSTHSSRSSSAELEQRTIPLVTARITSGELKSLDTFWPVPDSAHTPVSVRTPSRHISPSKSGIFTPTSMSFTPMSRNRNHFRRQTCSPTPVGQLMDKAIKILGDRVRPPTTDMLPLAGENKIGSASNLGLSSTTEVLQDDCFSHGGLEEDCVAPSPPRGLEPYFRILPDDYFSSFYGRSDCTNDFGSGNDQTSCSVLEGPLGEPRKPCPPTSAPVTPKKCRISKLPIRRPKSSSPRFSKLTESRMLKCKGSPKKNPLTTMSLNTTPRFCSALRTTPTPSPGATPKASLSMRRIILSTATEELFTADTGNEGEALFSFSSGRDSVRARDEELEENHSRSK</sequence>
<feature type="region of interest" description="Disordered" evidence="1">
    <location>
        <begin position="586"/>
        <end position="613"/>
    </location>
</feature>
<keyword evidence="2" id="KW-0812">Transmembrane</keyword>
<feature type="compositionally biased region" description="Basic and acidic residues" evidence="1">
    <location>
        <begin position="596"/>
        <end position="613"/>
    </location>
</feature>
<dbReference type="Proteomes" id="UP000750711">
    <property type="component" value="Unassembled WGS sequence"/>
</dbReference>
<feature type="compositionally biased region" description="Basic and acidic residues" evidence="1">
    <location>
        <begin position="158"/>
        <end position="167"/>
    </location>
</feature>
<comment type="caution">
    <text evidence="3">The sequence shown here is derived from an EMBL/GenBank/DDBJ whole genome shotgun (WGS) entry which is preliminary data.</text>
</comment>
<name>A0A9P8LJC4_9PEZI</name>
<feature type="compositionally biased region" description="Low complexity" evidence="1">
    <location>
        <begin position="273"/>
        <end position="284"/>
    </location>
</feature>
<feature type="region of interest" description="Disordered" evidence="1">
    <location>
        <begin position="249"/>
        <end position="291"/>
    </location>
</feature>
<proteinExistence type="predicted"/>
<feature type="transmembrane region" description="Helical" evidence="2">
    <location>
        <begin position="84"/>
        <end position="112"/>
    </location>
</feature>
<feature type="compositionally biased region" description="Basic and acidic residues" evidence="1">
    <location>
        <begin position="183"/>
        <end position="192"/>
    </location>
</feature>
<gene>
    <name evidence="3" type="ORF">GP486_000100</name>
</gene>
<reference evidence="3" key="1">
    <citation type="submission" date="2021-03" db="EMBL/GenBank/DDBJ databases">
        <title>Comparative genomics and phylogenomic investigation of the class Geoglossomycetes provide insights into ecological specialization and systematics.</title>
        <authorList>
            <person name="Melie T."/>
            <person name="Pirro S."/>
            <person name="Miller A.N."/>
            <person name="Quandt A."/>
        </authorList>
    </citation>
    <scope>NUCLEOTIDE SEQUENCE</scope>
    <source>
        <strain evidence="3">CAQ_001_2017</strain>
    </source>
</reference>
<protein>
    <submittedName>
        <fullName evidence="3">Uncharacterized protein</fullName>
    </submittedName>
</protein>
<evidence type="ECO:0000256" key="1">
    <source>
        <dbReference type="SAM" id="MobiDB-lite"/>
    </source>
</evidence>
<evidence type="ECO:0000256" key="2">
    <source>
        <dbReference type="SAM" id="Phobius"/>
    </source>
</evidence>
<feature type="region of interest" description="Disordered" evidence="1">
    <location>
        <begin position="318"/>
        <end position="346"/>
    </location>
</feature>
<evidence type="ECO:0000313" key="3">
    <source>
        <dbReference type="EMBL" id="KAH0566519.1"/>
    </source>
</evidence>
<keyword evidence="4" id="KW-1185">Reference proteome</keyword>
<organism evidence="3 4">
    <name type="scientific">Trichoglossum hirsutum</name>
    <dbReference type="NCBI Taxonomy" id="265104"/>
    <lineage>
        <taxon>Eukaryota</taxon>
        <taxon>Fungi</taxon>
        <taxon>Dikarya</taxon>
        <taxon>Ascomycota</taxon>
        <taxon>Pezizomycotina</taxon>
        <taxon>Geoglossomycetes</taxon>
        <taxon>Geoglossales</taxon>
        <taxon>Geoglossaceae</taxon>
        <taxon>Trichoglossum</taxon>
    </lineage>
</organism>
<feature type="compositionally biased region" description="Polar residues" evidence="1">
    <location>
        <begin position="322"/>
        <end position="346"/>
    </location>
</feature>
<dbReference type="EMBL" id="JAGHQM010000004">
    <property type="protein sequence ID" value="KAH0566519.1"/>
    <property type="molecule type" value="Genomic_DNA"/>
</dbReference>
<evidence type="ECO:0000313" key="4">
    <source>
        <dbReference type="Proteomes" id="UP000750711"/>
    </source>
</evidence>
<accession>A0A9P8LJC4</accession>